<evidence type="ECO:0000256" key="6">
    <source>
        <dbReference type="ARBA" id="ARBA00023004"/>
    </source>
</evidence>
<dbReference type="EMBL" id="JAAOAQ010000207">
    <property type="protein sequence ID" value="KAF5561611.1"/>
    <property type="molecule type" value="Genomic_DNA"/>
</dbReference>
<dbReference type="InterPro" id="IPR017972">
    <property type="entry name" value="Cyt_P450_CS"/>
</dbReference>
<organism evidence="10 11">
    <name type="scientific">Fusarium phyllophilum</name>
    <dbReference type="NCBI Taxonomy" id="47803"/>
    <lineage>
        <taxon>Eukaryota</taxon>
        <taxon>Fungi</taxon>
        <taxon>Dikarya</taxon>
        <taxon>Ascomycota</taxon>
        <taxon>Pezizomycotina</taxon>
        <taxon>Sordariomycetes</taxon>
        <taxon>Hypocreomycetidae</taxon>
        <taxon>Hypocreales</taxon>
        <taxon>Nectriaceae</taxon>
        <taxon>Fusarium</taxon>
        <taxon>Fusarium fujikuroi species complex</taxon>
    </lineage>
</organism>
<evidence type="ECO:0000256" key="1">
    <source>
        <dbReference type="ARBA" id="ARBA00001971"/>
    </source>
</evidence>
<keyword evidence="3 7" id="KW-0349">Heme</keyword>
<feature type="transmembrane region" description="Helical" evidence="9">
    <location>
        <begin position="15"/>
        <end position="37"/>
    </location>
</feature>
<evidence type="ECO:0000256" key="7">
    <source>
        <dbReference type="PIRSR" id="PIRSR602401-1"/>
    </source>
</evidence>
<dbReference type="InterPro" id="IPR001128">
    <property type="entry name" value="Cyt_P450"/>
</dbReference>
<comment type="similarity">
    <text evidence="2 8">Belongs to the cytochrome P450 family.</text>
</comment>
<reference evidence="10 11" key="1">
    <citation type="submission" date="2020-05" db="EMBL/GenBank/DDBJ databases">
        <title>Identification and distribution of gene clusters putatively required for synthesis of sphingolipid metabolism inhibitors in phylogenetically diverse species of the filamentous fungus Fusarium.</title>
        <authorList>
            <person name="Kim H.-S."/>
            <person name="Busman M."/>
            <person name="Brown D.W."/>
            <person name="Divon H."/>
            <person name="Uhlig S."/>
            <person name="Proctor R.H."/>
        </authorList>
    </citation>
    <scope>NUCLEOTIDE SEQUENCE [LARGE SCALE GENOMIC DNA]</scope>
    <source>
        <strain evidence="10 11">NRRL 13617</strain>
    </source>
</reference>
<dbReference type="OrthoDB" id="1470350at2759"/>
<protein>
    <submittedName>
        <fullName evidence="10">Benzoate 4-monooxygenase cytochrome P450</fullName>
    </submittedName>
</protein>
<evidence type="ECO:0000256" key="8">
    <source>
        <dbReference type="RuleBase" id="RU000461"/>
    </source>
</evidence>
<dbReference type="PRINTS" id="PR00463">
    <property type="entry name" value="EP450I"/>
</dbReference>
<keyword evidence="11" id="KW-1185">Reference proteome</keyword>
<keyword evidence="9" id="KW-0472">Membrane</keyword>
<dbReference type="CDD" id="cd11059">
    <property type="entry name" value="CYP_fungal"/>
    <property type="match status" value="1"/>
</dbReference>
<keyword evidence="9" id="KW-1133">Transmembrane helix</keyword>
<dbReference type="GO" id="GO:0005506">
    <property type="term" value="F:iron ion binding"/>
    <property type="evidence" value="ECO:0007669"/>
    <property type="project" value="InterPro"/>
</dbReference>
<dbReference type="InterPro" id="IPR036396">
    <property type="entry name" value="Cyt_P450_sf"/>
</dbReference>
<evidence type="ECO:0000256" key="2">
    <source>
        <dbReference type="ARBA" id="ARBA00010617"/>
    </source>
</evidence>
<dbReference type="PROSITE" id="PS00086">
    <property type="entry name" value="CYTOCHROME_P450"/>
    <property type="match status" value="1"/>
</dbReference>
<sequence length="511" mass="56989">MGSLPQGGYLSLEATVPFVLLLLVLYFLYYATVAVFFHSLSRVPGPWISCWTDVIAKYHWLKGTRAQYVHHLHQQYGPVVRVGPREVDISDMAAVKEIHRVKDGYRKAPFYQNLVPNTNNLFNTLDVEFHRHHRRLLSSPLSESSLKSVEPTVDAYVKIAIDSMKREMDQRGAADVAKFWLFMATDIIVELSFGESFGILEHGQVSGNLACSLTFANPRAQKNQYIEDLEGLSAKGSIRSTFATLISIATKLPLPVFKETVAAAQRIRNYSVEAVARYKRDFANNPAAAKPMLFRKLFEAGEDGLSDEEIRAEAQAYIVAGSDTTATTLTYLIYSVCRQAGVRGKLVKEVMELPDDFSHSDLRDLSYLNNVIDETLRLYAAVPAALLRVVPAGGAHLAGYFIPGDTVVSTQAWTLHRDPQVFPDPKTWDPSRWETGSKMMHDAVMPFGGGSRVCIGKHLARMELRLATARFFRAFPNAKVSSVEGLSEEDMELCAYFLLAPKGGRCLIQLE</sequence>
<dbReference type="GO" id="GO:0020037">
    <property type="term" value="F:heme binding"/>
    <property type="evidence" value="ECO:0007669"/>
    <property type="project" value="InterPro"/>
</dbReference>
<dbReference type="Proteomes" id="UP000582016">
    <property type="component" value="Unassembled WGS sequence"/>
</dbReference>
<dbReference type="GO" id="GO:0016705">
    <property type="term" value="F:oxidoreductase activity, acting on paired donors, with incorporation or reduction of molecular oxygen"/>
    <property type="evidence" value="ECO:0007669"/>
    <property type="project" value="InterPro"/>
</dbReference>
<proteinExistence type="inferred from homology"/>
<gene>
    <name evidence="10" type="ORF">FPHYL_6104</name>
</gene>
<dbReference type="InterPro" id="IPR050121">
    <property type="entry name" value="Cytochrome_P450_monoxygenase"/>
</dbReference>
<dbReference type="Pfam" id="PF00067">
    <property type="entry name" value="p450"/>
    <property type="match status" value="1"/>
</dbReference>
<comment type="cofactor">
    <cofactor evidence="1 7">
        <name>heme</name>
        <dbReference type="ChEBI" id="CHEBI:30413"/>
    </cofactor>
</comment>
<name>A0A8H5JVX2_9HYPO</name>
<dbReference type="PRINTS" id="PR00385">
    <property type="entry name" value="P450"/>
</dbReference>
<dbReference type="Gene3D" id="1.10.630.10">
    <property type="entry name" value="Cytochrome P450"/>
    <property type="match status" value="1"/>
</dbReference>
<dbReference type="PANTHER" id="PTHR24305">
    <property type="entry name" value="CYTOCHROME P450"/>
    <property type="match status" value="1"/>
</dbReference>
<accession>A0A8H5JVX2</accession>
<keyword evidence="4 7" id="KW-0479">Metal-binding</keyword>
<dbReference type="AlphaFoldDB" id="A0A8H5JVX2"/>
<evidence type="ECO:0000256" key="3">
    <source>
        <dbReference type="ARBA" id="ARBA00022617"/>
    </source>
</evidence>
<evidence type="ECO:0000256" key="4">
    <source>
        <dbReference type="ARBA" id="ARBA00022723"/>
    </source>
</evidence>
<dbReference type="PANTHER" id="PTHR24305:SF96">
    <property type="entry name" value="CYTOCHROME P450 MONOOXYGENASE STCB-RELATED"/>
    <property type="match status" value="1"/>
</dbReference>
<dbReference type="InterPro" id="IPR002401">
    <property type="entry name" value="Cyt_P450_E_grp-I"/>
</dbReference>
<evidence type="ECO:0000256" key="9">
    <source>
        <dbReference type="SAM" id="Phobius"/>
    </source>
</evidence>
<feature type="binding site" description="axial binding residue" evidence="7">
    <location>
        <position position="454"/>
    </location>
    <ligand>
        <name>heme</name>
        <dbReference type="ChEBI" id="CHEBI:30413"/>
    </ligand>
    <ligandPart>
        <name>Fe</name>
        <dbReference type="ChEBI" id="CHEBI:18248"/>
    </ligandPart>
</feature>
<keyword evidence="6 7" id="KW-0408">Iron</keyword>
<keyword evidence="9" id="KW-0812">Transmembrane</keyword>
<comment type="caution">
    <text evidence="10">The sequence shown here is derived from an EMBL/GenBank/DDBJ whole genome shotgun (WGS) entry which is preliminary data.</text>
</comment>
<evidence type="ECO:0000256" key="5">
    <source>
        <dbReference type="ARBA" id="ARBA00023002"/>
    </source>
</evidence>
<dbReference type="GO" id="GO:0004497">
    <property type="term" value="F:monooxygenase activity"/>
    <property type="evidence" value="ECO:0007669"/>
    <property type="project" value="UniProtKB-KW"/>
</dbReference>
<evidence type="ECO:0000313" key="11">
    <source>
        <dbReference type="Proteomes" id="UP000582016"/>
    </source>
</evidence>
<dbReference type="SUPFAM" id="SSF48264">
    <property type="entry name" value="Cytochrome P450"/>
    <property type="match status" value="1"/>
</dbReference>
<keyword evidence="8 10" id="KW-0503">Monooxygenase</keyword>
<evidence type="ECO:0000313" key="10">
    <source>
        <dbReference type="EMBL" id="KAF5561611.1"/>
    </source>
</evidence>
<keyword evidence="5 8" id="KW-0560">Oxidoreductase</keyword>